<dbReference type="InterPro" id="IPR011989">
    <property type="entry name" value="ARM-like"/>
</dbReference>
<comment type="caution">
    <text evidence="4">The sequence shown here is derived from an EMBL/GenBank/DDBJ whole genome shotgun (WGS) entry which is preliminary data.</text>
</comment>
<dbReference type="InterPro" id="IPR016024">
    <property type="entry name" value="ARM-type_fold"/>
</dbReference>
<dbReference type="PANTHER" id="PTHR23424">
    <property type="entry name" value="SERUM AMYLOID A"/>
    <property type="match status" value="1"/>
</dbReference>
<gene>
    <name evidence="4" type="ORF">SLEP1_g27248</name>
</gene>
<proteinExistence type="inferred from homology"/>
<dbReference type="InterPro" id="IPR052464">
    <property type="entry name" value="Synovial_Prolif_Regulator"/>
</dbReference>
<accession>A0AAV5JSL1</accession>
<reference evidence="4 5" key="1">
    <citation type="journal article" date="2021" name="Commun. Biol.">
        <title>The genome of Shorea leprosula (Dipterocarpaceae) highlights the ecological relevance of drought in aseasonal tropical rainforests.</title>
        <authorList>
            <person name="Ng K.K.S."/>
            <person name="Kobayashi M.J."/>
            <person name="Fawcett J.A."/>
            <person name="Hatakeyama M."/>
            <person name="Paape T."/>
            <person name="Ng C.H."/>
            <person name="Ang C.C."/>
            <person name="Tnah L.H."/>
            <person name="Lee C.T."/>
            <person name="Nishiyama T."/>
            <person name="Sese J."/>
            <person name="O'Brien M.J."/>
            <person name="Copetti D."/>
            <person name="Mohd Noor M.I."/>
            <person name="Ong R.C."/>
            <person name="Putra M."/>
            <person name="Sireger I.Z."/>
            <person name="Indrioko S."/>
            <person name="Kosugi Y."/>
            <person name="Izuno A."/>
            <person name="Isagi Y."/>
            <person name="Lee S.L."/>
            <person name="Shimizu K.K."/>
        </authorList>
    </citation>
    <scope>NUCLEOTIDE SEQUENCE [LARGE SCALE GENOMIC DNA]</scope>
    <source>
        <strain evidence="4">214</strain>
    </source>
</reference>
<dbReference type="EMBL" id="BPVZ01000046">
    <property type="protein sequence ID" value="GKV16632.1"/>
    <property type="molecule type" value="Genomic_DNA"/>
</dbReference>
<evidence type="ECO:0008006" key="6">
    <source>
        <dbReference type="Google" id="ProtNLM"/>
    </source>
</evidence>
<comment type="subcellular location">
    <subcellularLocation>
        <location evidence="1">Nucleus</location>
    </subcellularLocation>
</comment>
<dbReference type="GO" id="GO:0005634">
    <property type="term" value="C:nucleus"/>
    <property type="evidence" value="ECO:0007669"/>
    <property type="project" value="UniProtKB-SubCell"/>
</dbReference>
<evidence type="ECO:0000256" key="3">
    <source>
        <dbReference type="ARBA" id="ARBA00038401"/>
    </source>
</evidence>
<comment type="similarity">
    <text evidence="3">Belongs to the SAAL1 family.</text>
</comment>
<dbReference type="Gene3D" id="1.25.10.10">
    <property type="entry name" value="Leucine-rich Repeat Variant"/>
    <property type="match status" value="1"/>
</dbReference>
<name>A0AAV5JSL1_9ROSI</name>
<evidence type="ECO:0000313" key="5">
    <source>
        <dbReference type="Proteomes" id="UP001054252"/>
    </source>
</evidence>
<evidence type="ECO:0000256" key="1">
    <source>
        <dbReference type="ARBA" id="ARBA00004123"/>
    </source>
</evidence>
<evidence type="ECO:0000256" key="2">
    <source>
        <dbReference type="ARBA" id="ARBA00023242"/>
    </source>
</evidence>
<dbReference type="AlphaFoldDB" id="A0AAV5JSL1"/>
<sequence>MIRKLLPTDAINSHDSHGVGAGGGDAKIQGSVVDKMEEKEFFLHKDKILNSNDGYESMDIVSDLDKSDPRGGEDENSCHKLEQPRLLAGEEVWEEYGCVLWDLAAIRTHAEIMVQNLMLDVLLANLMITESVRVTEICLGIIGNLACHEVLMKHIISTNGLVTTIVGQLFLDDTQCLCEAFRLLTSGLQSSERATWAEALQSENILSRILWITENTLNPLLIEKSVGLILAILESQQETETILLPSLMKLGLPSLLVNLLAFEMNKLTNERMPERYAVLDVILRAIENLSAIDGYSQEICSNKELFQLVCDLVKYPDKVEVANSCVTSGVLIANILSDASDLAAEIAHDLPFLQGLLDIFPFASDDLEARKALWSAIARLLVNVQEDEISASDLREYVSVLVSRTDLIEDDLLDDQVDEKIKENGGLGICGPQSNARTIALGRIISILSQWNASKDHDEGKNDLMGEDNGNGGNIGRLLDCCSKHTKVNAE</sequence>
<evidence type="ECO:0000313" key="4">
    <source>
        <dbReference type="EMBL" id="GKV16632.1"/>
    </source>
</evidence>
<keyword evidence="2" id="KW-0539">Nucleus</keyword>
<organism evidence="4 5">
    <name type="scientific">Rubroshorea leprosula</name>
    <dbReference type="NCBI Taxonomy" id="152421"/>
    <lineage>
        <taxon>Eukaryota</taxon>
        <taxon>Viridiplantae</taxon>
        <taxon>Streptophyta</taxon>
        <taxon>Embryophyta</taxon>
        <taxon>Tracheophyta</taxon>
        <taxon>Spermatophyta</taxon>
        <taxon>Magnoliopsida</taxon>
        <taxon>eudicotyledons</taxon>
        <taxon>Gunneridae</taxon>
        <taxon>Pentapetalae</taxon>
        <taxon>rosids</taxon>
        <taxon>malvids</taxon>
        <taxon>Malvales</taxon>
        <taxon>Dipterocarpaceae</taxon>
        <taxon>Rubroshorea</taxon>
    </lineage>
</organism>
<keyword evidence="5" id="KW-1185">Reference proteome</keyword>
<dbReference type="PANTHER" id="PTHR23424:SF23">
    <property type="entry name" value="PROTEIN SAAL1"/>
    <property type="match status" value="1"/>
</dbReference>
<dbReference type="SUPFAM" id="SSF48371">
    <property type="entry name" value="ARM repeat"/>
    <property type="match status" value="1"/>
</dbReference>
<dbReference type="Proteomes" id="UP001054252">
    <property type="component" value="Unassembled WGS sequence"/>
</dbReference>
<protein>
    <recommendedName>
        <fullName evidence="6">ARM repeat superfamily protein</fullName>
    </recommendedName>
</protein>